<dbReference type="Pfam" id="PF01052">
    <property type="entry name" value="FliMN_C"/>
    <property type="match status" value="1"/>
</dbReference>
<dbReference type="PANTHER" id="PTHR30034:SF6">
    <property type="entry name" value="YOP PROTEINS TRANSLOCATION PROTEIN Q"/>
    <property type="match status" value="1"/>
</dbReference>
<evidence type="ECO:0000256" key="1">
    <source>
        <dbReference type="ARBA" id="ARBA00009226"/>
    </source>
</evidence>
<comment type="caution">
    <text evidence="3">The sequence shown here is derived from an EMBL/GenBank/DDBJ whole genome shotgun (WGS) entry which is preliminary data.</text>
</comment>
<dbReference type="RefSeq" id="WP_182550185.1">
    <property type="nucleotide sequence ID" value="NZ_JACGXN010000004.1"/>
</dbReference>
<proteinExistence type="inferred from homology"/>
<reference evidence="3 4" key="1">
    <citation type="submission" date="2020-07" db="EMBL/GenBank/DDBJ databases">
        <title>Genomic Encyclopedia of Type Strains, Phase IV (KMG-V): Genome sequencing to study the core and pangenomes of soil and plant-associated prokaryotes.</title>
        <authorList>
            <person name="Whitman W."/>
        </authorList>
    </citation>
    <scope>NUCLEOTIDE SEQUENCE [LARGE SCALE GENOMIC DNA]</scope>
    <source>
        <strain evidence="3 4">AN3</strain>
    </source>
</reference>
<protein>
    <submittedName>
        <fullName evidence="3">Type III secretion protein Q</fullName>
    </submittedName>
</protein>
<name>A0A839EHT6_9HYPH</name>
<accession>A0A839EHT6</accession>
<keyword evidence="4" id="KW-1185">Reference proteome</keyword>
<dbReference type="GO" id="GO:0003774">
    <property type="term" value="F:cytoskeletal motor activity"/>
    <property type="evidence" value="ECO:0007669"/>
    <property type="project" value="InterPro"/>
</dbReference>
<dbReference type="GO" id="GO:0050918">
    <property type="term" value="P:positive chemotaxis"/>
    <property type="evidence" value="ECO:0007669"/>
    <property type="project" value="TreeGrafter"/>
</dbReference>
<organism evidence="3 4">
    <name type="scientific">Phyllobacterium myrsinacearum</name>
    <dbReference type="NCBI Taxonomy" id="28101"/>
    <lineage>
        <taxon>Bacteria</taxon>
        <taxon>Pseudomonadati</taxon>
        <taxon>Pseudomonadota</taxon>
        <taxon>Alphaproteobacteria</taxon>
        <taxon>Hyphomicrobiales</taxon>
        <taxon>Phyllobacteriaceae</taxon>
        <taxon>Phyllobacterium</taxon>
    </lineage>
</organism>
<dbReference type="GO" id="GO:0071978">
    <property type="term" value="P:bacterial-type flagellum-dependent swarming motility"/>
    <property type="evidence" value="ECO:0007669"/>
    <property type="project" value="TreeGrafter"/>
</dbReference>
<sequence>MPRSRKSALQSADFAIGSPPFPTISPESLLARNALYRRRQPLQTEVRGQPLSIGLSARPWVANDTSRSFVVSAGIWNFQLDLPGGLVELLMKGLCKPGLFHSLSNLQQAILIEAVLENLFSPFEAAVLQPVQFVPDANLHAADVELDLHVEFSSFEGVVRLGLNSEAGKLISKAWDKLPSRTPLDVNELPIPVQLLAGAQTLSIAEISALQPGDTIMSEHNTPGELYALCAGQLQARCVESERGAILRSGWSRAAILQPDNNQILAERGTAMDDGTIDSLSVRVIFELARTDMSLREIKELAEGSVVPVAAINEGAVSILANGRKIGRGDIVRLGEGLGVRILQLGTND</sequence>
<dbReference type="AlphaFoldDB" id="A0A839EHT6"/>
<dbReference type="GO" id="GO:0009425">
    <property type="term" value="C:bacterial-type flagellum basal body"/>
    <property type="evidence" value="ECO:0007669"/>
    <property type="project" value="InterPro"/>
</dbReference>
<dbReference type="Gene3D" id="2.30.330.10">
    <property type="entry name" value="SpoA-like"/>
    <property type="match status" value="2"/>
</dbReference>
<feature type="domain" description="Flagellar motor switch protein FliN-like C-terminal" evidence="2">
    <location>
        <begin position="277"/>
        <end position="344"/>
    </location>
</feature>
<dbReference type="EMBL" id="JACGXN010000004">
    <property type="protein sequence ID" value="MBA8879551.1"/>
    <property type="molecule type" value="Genomic_DNA"/>
</dbReference>
<comment type="similarity">
    <text evidence="1">Belongs to the FliN/MopA/SpaO family.</text>
</comment>
<evidence type="ECO:0000259" key="2">
    <source>
        <dbReference type="Pfam" id="PF01052"/>
    </source>
</evidence>
<dbReference type="InterPro" id="IPR036429">
    <property type="entry name" value="SpoA-like_sf"/>
</dbReference>
<evidence type="ECO:0000313" key="3">
    <source>
        <dbReference type="EMBL" id="MBA8879551.1"/>
    </source>
</evidence>
<dbReference type="SUPFAM" id="SSF101801">
    <property type="entry name" value="Surface presentation of antigens (SPOA)"/>
    <property type="match status" value="1"/>
</dbReference>
<gene>
    <name evidence="3" type="ORF">FHW16_003270</name>
</gene>
<dbReference type="InterPro" id="IPR001543">
    <property type="entry name" value="FliN-like_C"/>
</dbReference>
<evidence type="ECO:0000313" key="4">
    <source>
        <dbReference type="Proteomes" id="UP000549052"/>
    </source>
</evidence>
<dbReference type="Proteomes" id="UP000549052">
    <property type="component" value="Unassembled WGS sequence"/>
</dbReference>
<dbReference type="PANTHER" id="PTHR30034">
    <property type="entry name" value="FLAGELLAR MOTOR SWITCH PROTEIN FLIM"/>
    <property type="match status" value="1"/>
</dbReference>
<dbReference type="PRINTS" id="PR00956">
    <property type="entry name" value="FLGMOTORFLIN"/>
</dbReference>
<dbReference type="InterPro" id="IPR001172">
    <property type="entry name" value="FliN_T3SS_HrcQb"/>
</dbReference>